<sequence length="73" mass="8064">MSPTWRMPFMLMISRTRREAADPALVSSSSPNTLLTTRAAPATPRSLSLLRPSSTLTDAVLRSRQTCACSRRE</sequence>
<organismHost>
    <name type="scientific">Homo sapiens</name>
    <name type="common">Human</name>
    <dbReference type="NCBI Taxonomy" id="9606"/>
</organismHost>
<reference evidence="2" key="1">
    <citation type="journal article" date="2018" name="MSphere">
        <title>Ultrasensitive Capture of Human Herpes Simplex Virus Genomes Directly from Clinical Samples Reveals Extraordinarily Limited Evolution in Cell Culture.</title>
        <authorList>
            <person name="Greninger A.L."/>
            <person name="Roychoudhury P."/>
            <person name="Xie H."/>
            <person name="Casto A."/>
            <person name="Cent A."/>
            <person name="Pepper G."/>
            <person name="Koelle D.M."/>
            <person name="Huang M.L."/>
            <person name="Wald A."/>
            <person name="Johnston C."/>
            <person name="Jerome K.R."/>
        </authorList>
    </citation>
    <scope>NUCLEOTIDE SEQUENCE</scope>
    <source>
        <strain evidence="2">2003-15756</strain>
    </source>
</reference>
<evidence type="ECO:0000256" key="1">
    <source>
        <dbReference type="SAM" id="MobiDB-lite"/>
    </source>
</evidence>
<evidence type="ECO:0000313" key="2">
    <source>
        <dbReference type="EMBL" id="AWW10904.1"/>
    </source>
</evidence>
<organism evidence="2">
    <name type="scientific">Human herpesvirus 1</name>
    <name type="common">HHV-1</name>
    <name type="synonym">Human herpes simplex virus 1</name>
    <dbReference type="NCBI Taxonomy" id="10298"/>
    <lineage>
        <taxon>Viruses</taxon>
        <taxon>Duplodnaviria</taxon>
        <taxon>Heunggongvirae</taxon>
        <taxon>Peploviricota</taxon>
        <taxon>Herviviricetes</taxon>
        <taxon>Herpesvirales</taxon>
        <taxon>Orthoherpesviridae</taxon>
        <taxon>Alphaherpesvirinae</taxon>
        <taxon>Simplexvirus</taxon>
        <taxon>Simplexvirus humanalpha1</taxon>
    </lineage>
</organism>
<feature type="region of interest" description="Disordered" evidence="1">
    <location>
        <begin position="22"/>
        <end position="41"/>
    </location>
</feature>
<protein>
    <submittedName>
        <fullName evidence="2">Uncharacterized protein</fullName>
    </submittedName>
</protein>
<name>A0A2Z4H7W6_HHV1</name>
<accession>A0A2Z4H7W6</accession>
<dbReference type="EMBL" id="MG999872">
    <property type="protein sequence ID" value="AWW10904.1"/>
    <property type="molecule type" value="Genomic_DNA"/>
</dbReference>
<proteinExistence type="predicted"/>